<dbReference type="GO" id="GO:0022857">
    <property type="term" value="F:transmembrane transporter activity"/>
    <property type="evidence" value="ECO:0007669"/>
    <property type="project" value="InterPro"/>
</dbReference>
<feature type="transmembrane region" description="Helical" evidence="4">
    <location>
        <begin position="402"/>
        <end position="419"/>
    </location>
</feature>
<keyword evidence="2 4" id="KW-1133">Transmembrane helix</keyword>
<dbReference type="InterPro" id="IPR036259">
    <property type="entry name" value="MFS_trans_sf"/>
</dbReference>
<evidence type="ECO:0000313" key="7">
    <source>
        <dbReference type="Proteomes" id="UP000542342"/>
    </source>
</evidence>
<reference evidence="6 7" key="1">
    <citation type="submission" date="2020-07" db="EMBL/GenBank/DDBJ databases">
        <title>Thermogemmata thermophila gen. nov., sp. nov., a novel moderate thermophilic planctomycete from a Kamchatka hot spring.</title>
        <authorList>
            <person name="Elcheninov A.G."/>
            <person name="Podosokorskaya O.A."/>
            <person name="Kovaleva O.L."/>
            <person name="Novikov A."/>
            <person name="Bonch-Osmolovskaya E.A."/>
            <person name="Toshchakov S.V."/>
            <person name="Kublanov I.V."/>
        </authorList>
    </citation>
    <scope>NUCLEOTIDE SEQUENCE [LARGE SCALE GENOMIC DNA]</scope>
    <source>
        <strain evidence="6 7">2918</strain>
    </source>
</reference>
<sequence>MAPSPSTSECPTPPPSDSSGWFNRTVWGAGLTSFLSDVSYEMASAILPAFLRLLHIPPESVGLLLGWIEGIADLSSNAVKLIMGWYSDRIGHRKPYVVAGYTLTGVAFVLCAVAVSWPLVLAAKVIGWIGKGLRGPLRNAILADAVPPQHVGKAFGFHRAGDTLGAIIGPLLGAALLAYLPPEWFDQPDEPYRLIFLLTLIPGLAAAIAFAVLVREQRFTPRPALRFTASLRSLPKDFRRYLLPVFVFGIGDFSHALLILTAGLLLTPLYGMPSAAVWAGVLYAIRNTAGALTAYPAGWLGDRFGRRRVLVAAYLLAAAVMFGFTLLTLNGWTHPVILILLFTLAGVYIAMEEALEPAITADLVRDRSLRGTAMGVLATVNGLGDFIASAAVGSLFLLGQPYAYATAAILMFLGAVLLIPRTGHVEPPPPSSD</sequence>
<protein>
    <submittedName>
        <fullName evidence="6">MFS transporter</fullName>
    </submittedName>
</protein>
<feature type="transmembrane region" description="Helical" evidence="4">
    <location>
        <begin position="241"/>
        <end position="270"/>
    </location>
</feature>
<evidence type="ECO:0000259" key="5">
    <source>
        <dbReference type="PROSITE" id="PS50850"/>
    </source>
</evidence>
<feature type="domain" description="Major facilitator superfamily (MFS) profile" evidence="5">
    <location>
        <begin position="25"/>
        <end position="423"/>
    </location>
</feature>
<dbReference type="EMBL" id="JACEFB010000005">
    <property type="protein sequence ID" value="MBA2226345.1"/>
    <property type="molecule type" value="Genomic_DNA"/>
</dbReference>
<dbReference type="Pfam" id="PF07690">
    <property type="entry name" value="MFS_1"/>
    <property type="match status" value="1"/>
</dbReference>
<feature type="transmembrane region" description="Helical" evidence="4">
    <location>
        <begin position="106"/>
        <end position="129"/>
    </location>
</feature>
<evidence type="ECO:0000313" key="6">
    <source>
        <dbReference type="EMBL" id="MBA2226345.1"/>
    </source>
</evidence>
<proteinExistence type="predicted"/>
<evidence type="ECO:0000256" key="4">
    <source>
        <dbReference type="SAM" id="Phobius"/>
    </source>
</evidence>
<dbReference type="Gene3D" id="1.20.1250.20">
    <property type="entry name" value="MFS general substrate transporter like domains"/>
    <property type="match status" value="2"/>
</dbReference>
<feature type="transmembrane region" description="Helical" evidence="4">
    <location>
        <begin position="276"/>
        <end position="297"/>
    </location>
</feature>
<feature type="transmembrane region" description="Helical" evidence="4">
    <location>
        <begin position="372"/>
        <end position="396"/>
    </location>
</feature>
<dbReference type="PANTHER" id="PTHR23518:SF2">
    <property type="entry name" value="MAJOR FACILITATOR SUPERFAMILY TRANSPORTER"/>
    <property type="match status" value="1"/>
</dbReference>
<dbReference type="InterPro" id="IPR020846">
    <property type="entry name" value="MFS_dom"/>
</dbReference>
<feature type="transmembrane region" description="Helical" evidence="4">
    <location>
        <begin position="332"/>
        <end position="351"/>
    </location>
</feature>
<keyword evidence="7" id="KW-1185">Reference proteome</keyword>
<organism evidence="6 7">
    <name type="scientific">Thermogemmata fonticola</name>
    <dbReference type="NCBI Taxonomy" id="2755323"/>
    <lineage>
        <taxon>Bacteria</taxon>
        <taxon>Pseudomonadati</taxon>
        <taxon>Planctomycetota</taxon>
        <taxon>Planctomycetia</taxon>
        <taxon>Gemmatales</taxon>
        <taxon>Gemmataceae</taxon>
        <taxon>Thermogemmata</taxon>
    </lineage>
</organism>
<keyword evidence="1 4" id="KW-0812">Transmembrane</keyword>
<dbReference type="PANTHER" id="PTHR23518">
    <property type="entry name" value="C-METHYLTRANSFERASE"/>
    <property type="match status" value="1"/>
</dbReference>
<accession>A0A7V8VEF0</accession>
<comment type="caution">
    <text evidence="6">The sequence shown here is derived from an EMBL/GenBank/DDBJ whole genome shotgun (WGS) entry which is preliminary data.</text>
</comment>
<evidence type="ECO:0000256" key="2">
    <source>
        <dbReference type="ARBA" id="ARBA00022989"/>
    </source>
</evidence>
<gene>
    <name evidence="6" type="ORF">H0921_09260</name>
</gene>
<dbReference type="SUPFAM" id="SSF103473">
    <property type="entry name" value="MFS general substrate transporter"/>
    <property type="match status" value="1"/>
</dbReference>
<feature type="transmembrane region" description="Helical" evidence="4">
    <location>
        <begin position="163"/>
        <end position="180"/>
    </location>
</feature>
<name>A0A7V8VEF0_9BACT</name>
<dbReference type="RefSeq" id="WP_194537779.1">
    <property type="nucleotide sequence ID" value="NZ_JACEFB010000005.1"/>
</dbReference>
<dbReference type="InterPro" id="IPR011701">
    <property type="entry name" value="MFS"/>
</dbReference>
<evidence type="ECO:0000256" key="1">
    <source>
        <dbReference type="ARBA" id="ARBA00022692"/>
    </source>
</evidence>
<evidence type="ECO:0000256" key="3">
    <source>
        <dbReference type="ARBA" id="ARBA00023136"/>
    </source>
</evidence>
<dbReference type="PROSITE" id="PS50850">
    <property type="entry name" value="MFS"/>
    <property type="match status" value="1"/>
</dbReference>
<dbReference type="AlphaFoldDB" id="A0A7V8VEF0"/>
<dbReference type="Proteomes" id="UP000542342">
    <property type="component" value="Unassembled WGS sequence"/>
</dbReference>
<feature type="transmembrane region" description="Helical" evidence="4">
    <location>
        <begin position="309"/>
        <end position="326"/>
    </location>
</feature>
<feature type="transmembrane region" description="Helical" evidence="4">
    <location>
        <begin position="192"/>
        <end position="214"/>
    </location>
</feature>
<keyword evidence="3 4" id="KW-0472">Membrane</keyword>
<dbReference type="CDD" id="cd17370">
    <property type="entry name" value="MFS_MJ1317_like"/>
    <property type="match status" value="1"/>
</dbReference>